<proteinExistence type="inferred from homology"/>
<organism evidence="7 8">
    <name type="scientific">Candidatus Scatomorpha intestinigallinarum</name>
    <dbReference type="NCBI Taxonomy" id="2840923"/>
    <lineage>
        <taxon>Bacteria</taxon>
        <taxon>Bacillati</taxon>
        <taxon>Bacillota</taxon>
        <taxon>Clostridia</taxon>
        <taxon>Eubacteriales</taxon>
        <taxon>Candidatus Scatomorpha</taxon>
    </lineage>
</organism>
<dbReference type="AlphaFoldDB" id="A0A9D1DLW1"/>
<sequence>MEFLIISGMSGAGKSLAADILEDMDYYCVDNMPVALLPRFAELCLATRGRYERVALVTDVRERESISGLIEALDRLWEQGLEYRILYVEADMPTIVRRYKSSRRPHPMLAGGSIEEAVRLEVAALAPLRERADYIINTTGLTTAMLQARIAALLPGGAGARRLAVTVTAFGYKYGLPMDADLVFDVRFLPNPFYVEELRGLSGLDKPVSDFVLGCGDARRFLEKLEDLLRFLMPLYLEEGKYNLNIAIGCTGGRHRSVAVACALADSLEEAGIPAARSFRDLEKG</sequence>
<dbReference type="Pfam" id="PF22740">
    <property type="entry name" value="PapZ_C"/>
    <property type="match status" value="1"/>
</dbReference>
<dbReference type="SUPFAM" id="SSF52540">
    <property type="entry name" value="P-loop containing nucleoside triphosphate hydrolases"/>
    <property type="match status" value="1"/>
</dbReference>
<dbReference type="Pfam" id="PF03668">
    <property type="entry name" value="RapZ-like_N"/>
    <property type="match status" value="1"/>
</dbReference>
<dbReference type="NCBIfam" id="NF003828">
    <property type="entry name" value="PRK05416.1"/>
    <property type="match status" value="1"/>
</dbReference>
<keyword evidence="2 4" id="KW-0067">ATP-binding</keyword>
<feature type="binding site" evidence="4">
    <location>
        <begin position="8"/>
        <end position="15"/>
    </location>
    <ligand>
        <name>ATP</name>
        <dbReference type="ChEBI" id="CHEBI:30616"/>
    </ligand>
</feature>
<evidence type="ECO:0000259" key="5">
    <source>
        <dbReference type="Pfam" id="PF03668"/>
    </source>
</evidence>
<dbReference type="InterPro" id="IPR053931">
    <property type="entry name" value="RapZ_C"/>
</dbReference>
<dbReference type="GO" id="GO:0005525">
    <property type="term" value="F:GTP binding"/>
    <property type="evidence" value="ECO:0007669"/>
    <property type="project" value="UniProtKB-UniRule"/>
</dbReference>
<feature type="domain" description="RapZ-like N-terminal" evidence="5">
    <location>
        <begin position="1"/>
        <end position="154"/>
    </location>
</feature>
<dbReference type="Gene3D" id="3.40.50.300">
    <property type="entry name" value="P-loop containing nucleotide triphosphate hydrolases"/>
    <property type="match status" value="1"/>
</dbReference>
<name>A0A9D1DLW1_9FIRM</name>
<dbReference type="PANTHER" id="PTHR30448">
    <property type="entry name" value="RNASE ADAPTER PROTEIN RAPZ"/>
    <property type="match status" value="1"/>
</dbReference>
<dbReference type="InterPro" id="IPR053930">
    <property type="entry name" value="RapZ-like_N"/>
</dbReference>
<feature type="binding site" evidence="4">
    <location>
        <begin position="59"/>
        <end position="62"/>
    </location>
    <ligand>
        <name>GTP</name>
        <dbReference type="ChEBI" id="CHEBI:37565"/>
    </ligand>
</feature>
<dbReference type="GO" id="GO:0005524">
    <property type="term" value="F:ATP binding"/>
    <property type="evidence" value="ECO:0007669"/>
    <property type="project" value="UniProtKB-UniRule"/>
</dbReference>
<evidence type="ECO:0000313" key="7">
    <source>
        <dbReference type="EMBL" id="HIR55241.1"/>
    </source>
</evidence>
<reference evidence="7" key="1">
    <citation type="submission" date="2020-10" db="EMBL/GenBank/DDBJ databases">
        <authorList>
            <person name="Gilroy R."/>
        </authorList>
    </citation>
    <scope>NUCLEOTIDE SEQUENCE</scope>
    <source>
        <strain evidence="7">ChiGjej3B3-7149</strain>
    </source>
</reference>
<keyword evidence="3 4" id="KW-0342">GTP-binding</keyword>
<evidence type="ECO:0000256" key="1">
    <source>
        <dbReference type="ARBA" id="ARBA00022741"/>
    </source>
</evidence>
<dbReference type="Proteomes" id="UP000824238">
    <property type="component" value="Unassembled WGS sequence"/>
</dbReference>
<accession>A0A9D1DLW1</accession>
<comment type="caution">
    <text evidence="7">The sequence shown here is derived from an EMBL/GenBank/DDBJ whole genome shotgun (WGS) entry which is preliminary data.</text>
</comment>
<evidence type="ECO:0000313" key="8">
    <source>
        <dbReference type="Proteomes" id="UP000824238"/>
    </source>
</evidence>
<dbReference type="PIRSF" id="PIRSF005052">
    <property type="entry name" value="P-loopkin"/>
    <property type="match status" value="1"/>
</dbReference>
<gene>
    <name evidence="7" type="primary">rapZ</name>
    <name evidence="7" type="ORF">IAD36_06605</name>
</gene>
<protein>
    <submittedName>
        <fullName evidence="7">RNase adapter RapZ</fullName>
    </submittedName>
</protein>
<dbReference type="HAMAP" id="MF_00636">
    <property type="entry name" value="RapZ_like"/>
    <property type="match status" value="1"/>
</dbReference>
<feature type="domain" description="RapZ C-terminal" evidence="6">
    <location>
        <begin position="164"/>
        <end position="282"/>
    </location>
</feature>
<evidence type="ECO:0000256" key="3">
    <source>
        <dbReference type="ARBA" id="ARBA00023134"/>
    </source>
</evidence>
<evidence type="ECO:0000256" key="2">
    <source>
        <dbReference type="ARBA" id="ARBA00022840"/>
    </source>
</evidence>
<evidence type="ECO:0000259" key="6">
    <source>
        <dbReference type="Pfam" id="PF22740"/>
    </source>
</evidence>
<dbReference type="InterPro" id="IPR027417">
    <property type="entry name" value="P-loop_NTPase"/>
</dbReference>
<dbReference type="InterPro" id="IPR005337">
    <property type="entry name" value="RapZ-like"/>
</dbReference>
<evidence type="ECO:0000256" key="4">
    <source>
        <dbReference type="HAMAP-Rule" id="MF_00636"/>
    </source>
</evidence>
<dbReference type="PANTHER" id="PTHR30448:SF0">
    <property type="entry name" value="RNASE ADAPTER PROTEIN RAPZ"/>
    <property type="match status" value="1"/>
</dbReference>
<keyword evidence="1 4" id="KW-0547">Nucleotide-binding</keyword>
<reference evidence="7" key="2">
    <citation type="journal article" date="2021" name="PeerJ">
        <title>Extensive microbial diversity within the chicken gut microbiome revealed by metagenomics and culture.</title>
        <authorList>
            <person name="Gilroy R."/>
            <person name="Ravi A."/>
            <person name="Getino M."/>
            <person name="Pursley I."/>
            <person name="Horton D.L."/>
            <person name="Alikhan N.F."/>
            <person name="Baker D."/>
            <person name="Gharbi K."/>
            <person name="Hall N."/>
            <person name="Watson M."/>
            <person name="Adriaenssens E.M."/>
            <person name="Foster-Nyarko E."/>
            <person name="Jarju S."/>
            <person name="Secka A."/>
            <person name="Antonio M."/>
            <person name="Oren A."/>
            <person name="Chaudhuri R.R."/>
            <person name="La Ragione R."/>
            <person name="Hildebrand F."/>
            <person name="Pallen M.J."/>
        </authorList>
    </citation>
    <scope>NUCLEOTIDE SEQUENCE</scope>
    <source>
        <strain evidence="7">ChiGjej3B3-7149</strain>
    </source>
</reference>
<dbReference type="EMBL" id="DVHH01000158">
    <property type="protein sequence ID" value="HIR55241.1"/>
    <property type="molecule type" value="Genomic_DNA"/>
</dbReference>